<name>A0A5B0BLU8_9ACTN</name>
<feature type="compositionally biased region" description="Low complexity" evidence="2">
    <location>
        <begin position="1"/>
        <end position="14"/>
    </location>
</feature>
<dbReference type="OrthoDB" id="4328825at2"/>
<evidence type="ECO:0000256" key="1">
    <source>
        <dbReference type="ARBA" id="ARBA00023002"/>
    </source>
</evidence>
<dbReference type="GO" id="GO:0050660">
    <property type="term" value="F:flavin adenine dinucleotide binding"/>
    <property type="evidence" value="ECO:0007669"/>
    <property type="project" value="TreeGrafter"/>
</dbReference>
<keyword evidence="1" id="KW-0560">Oxidoreductase</keyword>
<dbReference type="PANTHER" id="PTHR43539">
    <property type="entry name" value="FLAVIN-BINDING MONOOXYGENASE-LIKE PROTEIN (AFU_ORTHOLOGUE AFUA_4G09220)"/>
    <property type="match status" value="1"/>
</dbReference>
<gene>
    <name evidence="3" type="ORF">FGF04_00980</name>
</gene>
<dbReference type="PRINTS" id="PR00469">
    <property type="entry name" value="PNDRDTASEII"/>
</dbReference>
<proteinExistence type="predicted"/>
<dbReference type="InterPro" id="IPR050982">
    <property type="entry name" value="Auxin_biosynth/cation_transpt"/>
</dbReference>
<protein>
    <submittedName>
        <fullName evidence="3">NAD(P)/FAD-dependent oxidoreductase</fullName>
    </submittedName>
</protein>
<dbReference type="Proteomes" id="UP000324965">
    <property type="component" value="Unassembled WGS sequence"/>
</dbReference>
<dbReference type="GO" id="GO:0005829">
    <property type="term" value="C:cytosol"/>
    <property type="evidence" value="ECO:0007669"/>
    <property type="project" value="TreeGrafter"/>
</dbReference>
<dbReference type="InterPro" id="IPR036188">
    <property type="entry name" value="FAD/NAD-bd_sf"/>
</dbReference>
<dbReference type="Pfam" id="PF13738">
    <property type="entry name" value="Pyr_redox_3"/>
    <property type="match status" value="1"/>
</dbReference>
<organism evidence="3 4">
    <name type="scientific">Streptomyces apricus</name>
    <dbReference type="NCBI Taxonomy" id="1828112"/>
    <lineage>
        <taxon>Bacteria</taxon>
        <taxon>Bacillati</taxon>
        <taxon>Actinomycetota</taxon>
        <taxon>Actinomycetes</taxon>
        <taxon>Kitasatosporales</taxon>
        <taxon>Streptomycetaceae</taxon>
        <taxon>Streptomyces</taxon>
    </lineage>
</organism>
<dbReference type="SUPFAM" id="SSF51905">
    <property type="entry name" value="FAD/NAD(P)-binding domain"/>
    <property type="match status" value="2"/>
</dbReference>
<evidence type="ECO:0000313" key="3">
    <source>
        <dbReference type="EMBL" id="KAA0942830.1"/>
    </source>
</evidence>
<dbReference type="PRINTS" id="PR00368">
    <property type="entry name" value="FADPNR"/>
</dbReference>
<dbReference type="PANTHER" id="PTHR43539:SF78">
    <property type="entry name" value="FLAVIN-CONTAINING MONOOXYGENASE"/>
    <property type="match status" value="1"/>
</dbReference>
<reference evidence="3 4" key="1">
    <citation type="submission" date="2019-05" db="EMBL/GenBank/DDBJ databases">
        <authorList>
            <person name="Hariharan J."/>
            <person name="Choudoir M.J."/>
            <person name="Diebold P."/>
            <person name="Panke-Buisse K."/>
            <person name="Buckley D.H."/>
        </authorList>
    </citation>
    <scope>NUCLEOTIDE SEQUENCE [LARGE SCALE GENOMIC DNA]</scope>
    <source>
        <strain evidence="3 4">SUN51</strain>
    </source>
</reference>
<dbReference type="GO" id="GO:0004497">
    <property type="term" value="F:monooxygenase activity"/>
    <property type="evidence" value="ECO:0007669"/>
    <property type="project" value="TreeGrafter"/>
</dbReference>
<dbReference type="RefSeq" id="WP_149509243.1">
    <property type="nucleotide sequence ID" value="NZ_VDFC01000004.1"/>
</dbReference>
<accession>A0A5B0BLU8</accession>
<evidence type="ECO:0000256" key="2">
    <source>
        <dbReference type="SAM" id="MobiDB-lite"/>
    </source>
</evidence>
<keyword evidence="4" id="KW-1185">Reference proteome</keyword>
<dbReference type="AlphaFoldDB" id="A0A5B0BLU8"/>
<feature type="region of interest" description="Disordered" evidence="2">
    <location>
        <begin position="1"/>
        <end position="51"/>
    </location>
</feature>
<dbReference type="EMBL" id="VDFC01000004">
    <property type="protein sequence ID" value="KAA0942830.1"/>
    <property type="molecule type" value="Genomic_DNA"/>
</dbReference>
<sequence>MADTSDPTPQTAAPAPAPAPVSAPASKPTSGPTPEPASEPTSAPRQDRPVYVIGGGPGGLAVAYALRARGVRAVVLERSDRVGASWRRHYDRLRLHTTRRLSALPGLAMPRSFGRWVARDDVVRYLEKYAEHHELEIVTGVEVSRVEPSADGTGWLLHATGGRELTGSAVVVATGHNHTPYVPDWPGRDAYTGEFLHAGEYRNPAPYAGKDVLVVGVGNTGAEIAVDLVEGGASRVRLSVRTAPHIVRRSTAGWAAQYTGVLCRRLPRALVDRLARPLAKLSVPDLSAQGLPRPDTGLYSRVQEGAIPVQDVGLIDAVRKGRVEVVPAVEGFEDGKVVLANGERVGPDAVIAATGYRRALERLVGHLDVLDGRGRPVVHGARTPENAPGLYFTGFTNPISGMFRELAIDAEKIAKAVARDAGRRNPSRIAH</sequence>
<comment type="caution">
    <text evidence="3">The sequence shown here is derived from an EMBL/GenBank/DDBJ whole genome shotgun (WGS) entry which is preliminary data.</text>
</comment>
<dbReference type="Gene3D" id="3.50.50.60">
    <property type="entry name" value="FAD/NAD(P)-binding domain"/>
    <property type="match status" value="1"/>
</dbReference>
<evidence type="ECO:0000313" key="4">
    <source>
        <dbReference type="Proteomes" id="UP000324965"/>
    </source>
</evidence>